<evidence type="ECO:0000313" key="6">
    <source>
        <dbReference type="Proteomes" id="UP000263993"/>
    </source>
</evidence>
<evidence type="ECO:0000256" key="2">
    <source>
        <dbReference type="ARBA" id="ARBA00022630"/>
    </source>
</evidence>
<dbReference type="InterPro" id="IPR023753">
    <property type="entry name" value="FAD/NAD-binding_dom"/>
</dbReference>
<dbReference type="Gene3D" id="2.60.120.10">
    <property type="entry name" value="Jelly Rolls"/>
    <property type="match status" value="1"/>
</dbReference>
<dbReference type="OrthoDB" id="9786503at2"/>
<dbReference type="Proteomes" id="UP000263993">
    <property type="component" value="Unassembled WGS sequence"/>
</dbReference>
<feature type="domain" description="Cyclic nucleotide-binding" evidence="4">
    <location>
        <begin position="11"/>
        <end position="134"/>
    </location>
</feature>
<dbReference type="PROSITE" id="PS50042">
    <property type="entry name" value="CNMP_BINDING_3"/>
    <property type="match status" value="1"/>
</dbReference>
<dbReference type="SUPFAM" id="SSF51905">
    <property type="entry name" value="FAD/NAD(P)-binding domain"/>
    <property type="match status" value="1"/>
</dbReference>
<name>A0A371B782_9BRAD</name>
<dbReference type="InterPro" id="IPR018490">
    <property type="entry name" value="cNMP-bd_dom_sf"/>
</dbReference>
<dbReference type="InterPro" id="IPR014710">
    <property type="entry name" value="RmlC-like_jellyroll"/>
</dbReference>
<evidence type="ECO:0000256" key="3">
    <source>
        <dbReference type="ARBA" id="ARBA00023002"/>
    </source>
</evidence>
<dbReference type="InterPro" id="IPR036188">
    <property type="entry name" value="FAD/NAD-bd_sf"/>
</dbReference>
<evidence type="ECO:0000256" key="1">
    <source>
        <dbReference type="ARBA" id="ARBA00018719"/>
    </source>
</evidence>
<dbReference type="Gene3D" id="3.50.50.60">
    <property type="entry name" value="FAD/NAD(P)-binding domain"/>
    <property type="match status" value="2"/>
</dbReference>
<reference evidence="6" key="1">
    <citation type="submission" date="2018-08" db="EMBL/GenBank/DDBJ databases">
        <authorList>
            <person name="Kim S.-J."/>
            <person name="Jung G.-Y."/>
        </authorList>
    </citation>
    <scope>NUCLEOTIDE SEQUENCE [LARGE SCALE GENOMIC DNA]</scope>
    <source>
        <strain evidence="6">GY_H</strain>
    </source>
</reference>
<sequence>MSLADERFEQMFPVLEPAQVETMARFASGPARTFAPNEALFDTGERNVPAYLVLEGTLEIVRRDGLHRFASVISHDAGQFSGEVSQLSGNGSIPSGRAGPKGLTALPFDAAHIRALMVGSAEIGEVVMRAFILRRVALIQTDGAGSLLIGHPNMPEIVRLQGFLSRNGYPCTVLNVETDTDARDAVERFGIRDDELPLMICPNGKLLKRPSDAEAGACLGITPELDHSKIYDVAVVGAGPAGLAAAVYGASEGLSMIVLDSRAFGGQAGASARIENYLGFPTGISGMALAGRAFNQAQKFGAEIAIPLSVSKLDCGDADCAKRRPFRIELTDGRGALQARTVIVASGARYRRPAIDNLSDFDNNGISFWASPIEAKLCEGEEVALIGGGNSAGQAVVFLAPKVKHLHLIVRRALEETMSKYLIDRIKALPNVSVHVGKEIVSLEGDKSGLRGATFREIRSGTEKSLPLRHLFLFIGADPNADWLEGCVATDGKGFVITGAEFDRRSSRTPHSLETSVPGIFAIGDVRAGSTKRVGAAIGEGAAVVSQIHQVLALADEPVQQAAE</sequence>
<dbReference type="PRINTS" id="PR00368">
    <property type="entry name" value="FADPNR"/>
</dbReference>
<evidence type="ECO:0000313" key="5">
    <source>
        <dbReference type="EMBL" id="RDV03303.1"/>
    </source>
</evidence>
<protein>
    <recommendedName>
        <fullName evidence="1">Thioredoxin reductase</fullName>
    </recommendedName>
</protein>
<proteinExistence type="predicted"/>
<dbReference type="EMBL" id="QRGO01000001">
    <property type="protein sequence ID" value="RDV03303.1"/>
    <property type="molecule type" value="Genomic_DNA"/>
</dbReference>
<accession>A0A371B782</accession>
<dbReference type="InterPro" id="IPR050097">
    <property type="entry name" value="Ferredoxin-NADP_redctase_2"/>
</dbReference>
<evidence type="ECO:0000259" key="4">
    <source>
        <dbReference type="PROSITE" id="PS50042"/>
    </source>
</evidence>
<dbReference type="Pfam" id="PF07992">
    <property type="entry name" value="Pyr_redox_2"/>
    <property type="match status" value="1"/>
</dbReference>
<keyword evidence="2" id="KW-0285">Flavoprotein</keyword>
<dbReference type="AlphaFoldDB" id="A0A371B782"/>
<dbReference type="PRINTS" id="PR00469">
    <property type="entry name" value="PNDRDTASEII"/>
</dbReference>
<keyword evidence="3" id="KW-0560">Oxidoreductase</keyword>
<dbReference type="GO" id="GO:0016491">
    <property type="term" value="F:oxidoreductase activity"/>
    <property type="evidence" value="ECO:0007669"/>
    <property type="project" value="UniProtKB-KW"/>
</dbReference>
<dbReference type="SUPFAM" id="SSF51206">
    <property type="entry name" value="cAMP-binding domain-like"/>
    <property type="match status" value="1"/>
</dbReference>
<comment type="caution">
    <text evidence="5">The sequence shown here is derived from an EMBL/GenBank/DDBJ whole genome shotgun (WGS) entry which is preliminary data.</text>
</comment>
<keyword evidence="6" id="KW-1185">Reference proteome</keyword>
<dbReference type="PANTHER" id="PTHR48105">
    <property type="entry name" value="THIOREDOXIN REDUCTASE 1-RELATED-RELATED"/>
    <property type="match status" value="1"/>
</dbReference>
<organism evidence="5 6">
    <name type="scientific">Undibacter mobilis</name>
    <dbReference type="NCBI Taxonomy" id="2292256"/>
    <lineage>
        <taxon>Bacteria</taxon>
        <taxon>Pseudomonadati</taxon>
        <taxon>Pseudomonadota</taxon>
        <taxon>Alphaproteobacteria</taxon>
        <taxon>Hyphomicrobiales</taxon>
        <taxon>Nitrobacteraceae</taxon>
        <taxon>Undibacter</taxon>
    </lineage>
</organism>
<gene>
    <name evidence="5" type="ORF">DXH78_01090</name>
</gene>
<dbReference type="RefSeq" id="WP_115515329.1">
    <property type="nucleotide sequence ID" value="NZ_QRGO01000001.1"/>
</dbReference>
<dbReference type="InterPro" id="IPR000595">
    <property type="entry name" value="cNMP-bd_dom"/>
</dbReference>